<organism evidence="1 2">
    <name type="scientific">Botryobasidium botryosum (strain FD-172 SS1)</name>
    <dbReference type="NCBI Taxonomy" id="930990"/>
    <lineage>
        <taxon>Eukaryota</taxon>
        <taxon>Fungi</taxon>
        <taxon>Dikarya</taxon>
        <taxon>Basidiomycota</taxon>
        <taxon>Agaricomycotina</taxon>
        <taxon>Agaricomycetes</taxon>
        <taxon>Cantharellales</taxon>
        <taxon>Botryobasidiaceae</taxon>
        <taxon>Botryobasidium</taxon>
    </lineage>
</organism>
<sequence length="163" mass="18223">MYFGQVLGPTWAKKQGGRLWSGWRPDRRQMLNPFWSQAMLTTKSSDRGTELMILMGPVYNLRLGCKTNRRCSVRCERVQDATVHSNRSSTPFDPTSLFTKLSNHGTHFTKCANPRSLPGVVVPRCRSAKQECHFQGDVGLIIGEGGPTIPSSSARSKPTDLWL</sequence>
<name>A0A067N1X9_BOTB1</name>
<reference evidence="2" key="1">
    <citation type="journal article" date="2014" name="Proc. Natl. Acad. Sci. U.S.A.">
        <title>Extensive sampling of basidiomycete genomes demonstrates inadequacy of the white-rot/brown-rot paradigm for wood decay fungi.</title>
        <authorList>
            <person name="Riley R."/>
            <person name="Salamov A.A."/>
            <person name="Brown D.W."/>
            <person name="Nagy L.G."/>
            <person name="Floudas D."/>
            <person name="Held B.W."/>
            <person name="Levasseur A."/>
            <person name="Lombard V."/>
            <person name="Morin E."/>
            <person name="Otillar R."/>
            <person name="Lindquist E.A."/>
            <person name="Sun H."/>
            <person name="LaButti K.M."/>
            <person name="Schmutz J."/>
            <person name="Jabbour D."/>
            <person name="Luo H."/>
            <person name="Baker S.E."/>
            <person name="Pisabarro A.G."/>
            <person name="Walton J.D."/>
            <person name="Blanchette R.A."/>
            <person name="Henrissat B."/>
            <person name="Martin F."/>
            <person name="Cullen D."/>
            <person name="Hibbett D.S."/>
            <person name="Grigoriev I.V."/>
        </authorList>
    </citation>
    <scope>NUCLEOTIDE SEQUENCE [LARGE SCALE GENOMIC DNA]</scope>
    <source>
        <strain evidence="2">FD-172 SS1</strain>
    </source>
</reference>
<dbReference type="InParanoid" id="A0A067N1X9"/>
<keyword evidence="2" id="KW-1185">Reference proteome</keyword>
<evidence type="ECO:0000313" key="2">
    <source>
        <dbReference type="Proteomes" id="UP000027195"/>
    </source>
</evidence>
<gene>
    <name evidence="1" type="ORF">BOTBODRAFT_323890</name>
</gene>
<dbReference type="HOGENOM" id="CLU_1626764_0_0_1"/>
<evidence type="ECO:0000313" key="1">
    <source>
        <dbReference type="EMBL" id="KDQ20960.1"/>
    </source>
</evidence>
<dbReference type="AlphaFoldDB" id="A0A067N1X9"/>
<proteinExistence type="predicted"/>
<dbReference type="Proteomes" id="UP000027195">
    <property type="component" value="Unassembled WGS sequence"/>
</dbReference>
<protein>
    <submittedName>
        <fullName evidence="1">Uncharacterized protein</fullName>
    </submittedName>
</protein>
<accession>A0A067N1X9</accession>
<dbReference type="EMBL" id="KL198017">
    <property type="protein sequence ID" value="KDQ20960.1"/>
    <property type="molecule type" value="Genomic_DNA"/>
</dbReference>